<evidence type="ECO:0000259" key="3">
    <source>
        <dbReference type="Pfam" id="PF14472"/>
    </source>
</evidence>
<dbReference type="Pfam" id="PF09851">
    <property type="entry name" value="SHOCT"/>
    <property type="match status" value="1"/>
</dbReference>
<evidence type="ECO:0000259" key="2">
    <source>
        <dbReference type="Pfam" id="PF09851"/>
    </source>
</evidence>
<dbReference type="OrthoDB" id="5996503at2"/>
<proteinExistence type="predicted"/>
<feature type="region of interest" description="Disordered" evidence="1">
    <location>
        <begin position="150"/>
        <end position="184"/>
    </location>
</feature>
<gene>
    <name evidence="4" type="ORF">SAMN05421811_103181</name>
</gene>
<protein>
    <submittedName>
        <fullName evidence="4">Uncharacterized protein</fullName>
    </submittedName>
</protein>
<feature type="domain" description="DUF4429" evidence="3">
    <location>
        <begin position="11"/>
        <end position="103"/>
    </location>
</feature>
<dbReference type="Pfam" id="PF14472">
    <property type="entry name" value="DUF4429"/>
    <property type="match status" value="1"/>
</dbReference>
<dbReference type="InterPro" id="IPR018649">
    <property type="entry name" value="SHOCT"/>
</dbReference>
<dbReference type="Proteomes" id="UP000199361">
    <property type="component" value="Unassembled WGS sequence"/>
</dbReference>
<feature type="domain" description="SHOCT" evidence="2">
    <location>
        <begin position="130"/>
        <end position="150"/>
    </location>
</feature>
<dbReference type="EMBL" id="FOHX01000003">
    <property type="protein sequence ID" value="SET48303.1"/>
    <property type="molecule type" value="Genomic_DNA"/>
</dbReference>
<evidence type="ECO:0000313" key="4">
    <source>
        <dbReference type="EMBL" id="SET48303.1"/>
    </source>
</evidence>
<sequence>MRVQGHLGGWVEFDGQFVTIGHGGLARFAVGNADKRIHISQVASVQIKPAGLINNGFIQFGIPGGVERRGQFGRQTVDAVNDENSVVFRRGQQPQFEALARAIEHEIARLHMPRPAQQSSVADQIVQLWQLVQAGAITREEFEQQKAQILGHAPPPSPQGPPRQHRHINPGHAQGGLPPQHGYR</sequence>
<organism evidence="4 5">
    <name type="scientific">Nonomuraea wenchangensis</name>
    <dbReference type="NCBI Taxonomy" id="568860"/>
    <lineage>
        <taxon>Bacteria</taxon>
        <taxon>Bacillati</taxon>
        <taxon>Actinomycetota</taxon>
        <taxon>Actinomycetes</taxon>
        <taxon>Streptosporangiales</taxon>
        <taxon>Streptosporangiaceae</taxon>
        <taxon>Nonomuraea</taxon>
    </lineage>
</organism>
<dbReference type="InterPro" id="IPR027860">
    <property type="entry name" value="DUF4429"/>
</dbReference>
<reference evidence="4 5" key="1">
    <citation type="submission" date="2016-10" db="EMBL/GenBank/DDBJ databases">
        <authorList>
            <person name="de Groot N.N."/>
        </authorList>
    </citation>
    <scope>NUCLEOTIDE SEQUENCE [LARGE SCALE GENOMIC DNA]</scope>
    <source>
        <strain evidence="4 5">CGMCC 4.5598</strain>
    </source>
</reference>
<accession>A0A1I0ES14</accession>
<dbReference type="STRING" id="568860.SAMN05421811_103181"/>
<evidence type="ECO:0000256" key="1">
    <source>
        <dbReference type="SAM" id="MobiDB-lite"/>
    </source>
</evidence>
<dbReference type="AlphaFoldDB" id="A0A1I0ES14"/>
<evidence type="ECO:0000313" key="5">
    <source>
        <dbReference type="Proteomes" id="UP000199361"/>
    </source>
</evidence>
<name>A0A1I0ES14_9ACTN</name>
<keyword evidence="5" id="KW-1185">Reference proteome</keyword>